<sequence length="60" mass="6974">MIGFTTPDGEFEPFETDDRAILLEEFAEREFAQVQAERELEFEQSLTNGEHAWFFGSVID</sequence>
<accession>A0A6J5RWY2</accession>
<reference evidence="1" key="1">
    <citation type="submission" date="2020-05" db="EMBL/GenBank/DDBJ databases">
        <authorList>
            <person name="Chiriac C."/>
            <person name="Salcher M."/>
            <person name="Ghai R."/>
            <person name="Kavagutti S V."/>
        </authorList>
    </citation>
    <scope>NUCLEOTIDE SEQUENCE</scope>
</reference>
<organism evidence="1">
    <name type="scientific">uncultured Caudovirales phage</name>
    <dbReference type="NCBI Taxonomy" id="2100421"/>
    <lineage>
        <taxon>Viruses</taxon>
        <taxon>Duplodnaviria</taxon>
        <taxon>Heunggongvirae</taxon>
        <taxon>Uroviricota</taxon>
        <taxon>Caudoviricetes</taxon>
        <taxon>Peduoviridae</taxon>
        <taxon>Maltschvirus</taxon>
        <taxon>Maltschvirus maltsch</taxon>
    </lineage>
</organism>
<gene>
    <name evidence="1" type="ORF">UFOVP1313_49</name>
</gene>
<proteinExistence type="predicted"/>
<protein>
    <submittedName>
        <fullName evidence="1">Uncharacterized protein</fullName>
    </submittedName>
</protein>
<dbReference type="EMBL" id="LR797260">
    <property type="protein sequence ID" value="CAB4198098.1"/>
    <property type="molecule type" value="Genomic_DNA"/>
</dbReference>
<evidence type="ECO:0000313" key="1">
    <source>
        <dbReference type="EMBL" id="CAB4198098.1"/>
    </source>
</evidence>
<name>A0A6J5RWY2_9CAUD</name>